<evidence type="ECO:0000256" key="4">
    <source>
        <dbReference type="ARBA" id="ARBA00022525"/>
    </source>
</evidence>
<reference evidence="14" key="1">
    <citation type="submission" date="2017-01" db="EMBL/GenBank/DDBJ databases">
        <title>Comparative genomics of anhydrobiosis in the tardigrade Hypsibius dujardini.</title>
        <authorList>
            <person name="Yoshida Y."/>
            <person name="Koutsovoulos G."/>
            <person name="Laetsch D."/>
            <person name="Stevens L."/>
            <person name="Kumar S."/>
            <person name="Horikawa D."/>
            <person name="Ishino K."/>
            <person name="Komine S."/>
            <person name="Tomita M."/>
            <person name="Blaxter M."/>
            <person name="Arakawa K."/>
        </authorList>
    </citation>
    <scope>NUCLEOTIDE SEQUENCE [LARGE SCALE GENOMIC DNA]</scope>
    <source>
        <strain evidence="14">Z151</strain>
    </source>
</reference>
<comment type="caution">
    <text evidence="13">The sequence shown here is derived from an EMBL/GenBank/DDBJ whole genome shotgun (WGS) entry which is preliminary data.</text>
</comment>
<dbReference type="Gene3D" id="2.60.120.970">
    <property type="match status" value="1"/>
</dbReference>
<evidence type="ECO:0000256" key="11">
    <source>
        <dbReference type="SAM" id="SignalP"/>
    </source>
</evidence>
<comment type="similarity">
    <text evidence="2 9">Belongs to the TGF-beta family.</text>
</comment>
<dbReference type="Pfam" id="PF00688">
    <property type="entry name" value="TGFb_propeptide"/>
    <property type="match status" value="1"/>
</dbReference>
<evidence type="ECO:0000256" key="2">
    <source>
        <dbReference type="ARBA" id="ARBA00006656"/>
    </source>
</evidence>
<feature type="compositionally biased region" description="Basic and acidic residues" evidence="10">
    <location>
        <begin position="322"/>
        <end position="331"/>
    </location>
</feature>
<dbReference type="Gene3D" id="2.10.90.10">
    <property type="entry name" value="Cystine-knot cytokines"/>
    <property type="match status" value="1"/>
</dbReference>
<evidence type="ECO:0000256" key="1">
    <source>
        <dbReference type="ARBA" id="ARBA00004613"/>
    </source>
</evidence>
<evidence type="ECO:0000256" key="9">
    <source>
        <dbReference type="RuleBase" id="RU000354"/>
    </source>
</evidence>
<dbReference type="SMART" id="SM00204">
    <property type="entry name" value="TGFB"/>
    <property type="match status" value="1"/>
</dbReference>
<dbReference type="SUPFAM" id="SSF57501">
    <property type="entry name" value="Cystine-knot cytokines"/>
    <property type="match status" value="1"/>
</dbReference>
<accession>A0A9X6NFE7</accession>
<organism evidence="13 14">
    <name type="scientific">Hypsibius exemplaris</name>
    <name type="common">Freshwater tardigrade</name>
    <dbReference type="NCBI Taxonomy" id="2072580"/>
    <lineage>
        <taxon>Eukaryota</taxon>
        <taxon>Metazoa</taxon>
        <taxon>Ecdysozoa</taxon>
        <taxon>Tardigrada</taxon>
        <taxon>Eutardigrada</taxon>
        <taxon>Parachela</taxon>
        <taxon>Hypsibioidea</taxon>
        <taxon>Hypsibiidae</taxon>
        <taxon>Hypsibius</taxon>
    </lineage>
</organism>
<dbReference type="GO" id="GO:0032502">
    <property type="term" value="P:developmental process"/>
    <property type="evidence" value="ECO:0007669"/>
    <property type="project" value="UniProtKB-ARBA"/>
</dbReference>
<dbReference type="Proteomes" id="UP000192578">
    <property type="component" value="Unassembled WGS sequence"/>
</dbReference>
<dbReference type="CDD" id="cd13761">
    <property type="entry name" value="TGF_beta_BMP5_like"/>
    <property type="match status" value="1"/>
</dbReference>
<dbReference type="EMBL" id="MTYJ01000237">
    <property type="protein sequence ID" value="OWA51728.1"/>
    <property type="molecule type" value="Genomic_DNA"/>
</dbReference>
<feature type="signal peptide" evidence="11">
    <location>
        <begin position="1"/>
        <end position="22"/>
    </location>
</feature>
<feature type="region of interest" description="Disordered" evidence="10">
    <location>
        <begin position="300"/>
        <end position="331"/>
    </location>
</feature>
<keyword evidence="3" id="KW-0202">Cytokine</keyword>
<dbReference type="InterPro" id="IPR001111">
    <property type="entry name" value="TGF-b_propeptide"/>
</dbReference>
<evidence type="ECO:0000259" key="12">
    <source>
        <dbReference type="PROSITE" id="PS51362"/>
    </source>
</evidence>
<evidence type="ECO:0000256" key="5">
    <source>
        <dbReference type="ARBA" id="ARBA00022729"/>
    </source>
</evidence>
<dbReference type="FunFam" id="2.10.90.10:FF:000003">
    <property type="entry name" value="Bone morphogenetic protein 5"/>
    <property type="match status" value="1"/>
</dbReference>
<dbReference type="AlphaFoldDB" id="A0A9X6NFE7"/>
<comment type="subcellular location">
    <subcellularLocation>
        <location evidence="1">Secreted</location>
    </subcellularLocation>
</comment>
<dbReference type="OrthoDB" id="5987191at2759"/>
<dbReference type="GO" id="GO:0008083">
    <property type="term" value="F:growth factor activity"/>
    <property type="evidence" value="ECO:0007669"/>
    <property type="project" value="UniProtKB-KW"/>
</dbReference>
<dbReference type="GO" id="GO:0005615">
    <property type="term" value="C:extracellular space"/>
    <property type="evidence" value="ECO:0007669"/>
    <property type="project" value="UniProtKB-KW"/>
</dbReference>
<feature type="domain" description="TGF-beta family profile" evidence="12">
    <location>
        <begin position="336"/>
        <end position="456"/>
    </location>
</feature>
<dbReference type="PROSITE" id="PS00250">
    <property type="entry name" value="TGF_BETA_1"/>
    <property type="match status" value="1"/>
</dbReference>
<evidence type="ECO:0000256" key="6">
    <source>
        <dbReference type="ARBA" id="ARBA00023030"/>
    </source>
</evidence>
<feature type="chain" id="PRO_5040899264" evidence="11">
    <location>
        <begin position="23"/>
        <end position="456"/>
    </location>
</feature>
<gene>
    <name evidence="13" type="ORF">BV898_16200</name>
</gene>
<evidence type="ECO:0000256" key="7">
    <source>
        <dbReference type="ARBA" id="ARBA00023157"/>
    </source>
</evidence>
<keyword evidence="14" id="KW-1185">Reference proteome</keyword>
<proteinExistence type="inferred from homology"/>
<keyword evidence="7" id="KW-1015">Disulfide bond</keyword>
<dbReference type="InterPro" id="IPR001839">
    <property type="entry name" value="TGF-b_C"/>
</dbReference>
<dbReference type="GO" id="GO:0005125">
    <property type="term" value="F:cytokine activity"/>
    <property type="evidence" value="ECO:0007669"/>
    <property type="project" value="UniProtKB-KW"/>
</dbReference>
<dbReference type="Pfam" id="PF00019">
    <property type="entry name" value="TGF_beta"/>
    <property type="match status" value="1"/>
</dbReference>
<keyword evidence="5 11" id="KW-0732">Signal</keyword>
<evidence type="ECO:0000256" key="3">
    <source>
        <dbReference type="ARBA" id="ARBA00022514"/>
    </source>
</evidence>
<protein>
    <submittedName>
        <fullName evidence="13">Bone morphogenetic protein 7</fullName>
    </submittedName>
</protein>
<dbReference type="PANTHER" id="PTHR11848:SF310">
    <property type="entry name" value="PROTEIN 60A-RELATED"/>
    <property type="match status" value="1"/>
</dbReference>
<keyword evidence="6 9" id="KW-0339">Growth factor</keyword>
<sequence>MEIDKFFLIVFAVIFLFEECNTEQQQPQHSHPADKKDAGGPLVASFFADNGIDQSIPLPPLRSKIEKKEMQEEILGLLGLHSRPRPAMDEVATQEASKYMMTLYEDYYGMLDEEGNMAVNDEKVRDRSWTDFNNTLRFLSEADDTVAFTNHARKQNHHLRHDRDRRFVFDLSQVPTEHLVIGAQLRLFKAYSWKQPWFQNFTVTVHLIKRGKDAEDRELELLDQQMTYTIHKGWMTFNVTHAVEAWIGSPTTNYGLFIDIISGTGESLEPADISMAGLDGPEEKEGFMVAFFKRRSEENIMRTKRSPDPAPSASGGRKKKKPEQSSRSDFEHRLTGNQWSSIFGGFDSGHTTRTCQKRTLYVSFRLLGWQDWIIAPDGYSAYFCHGECSFPLNAHMNATNHAIVQTLVHLFNPTNVPKALCAPTKLSAISVLYFDDNSNVVLKKYRNMVARGCGCH</sequence>
<dbReference type="PROSITE" id="PS51362">
    <property type="entry name" value="TGF_BETA_2"/>
    <property type="match status" value="1"/>
</dbReference>
<dbReference type="InterPro" id="IPR015615">
    <property type="entry name" value="TGF-beta-rel"/>
</dbReference>
<dbReference type="PANTHER" id="PTHR11848">
    <property type="entry name" value="TGF-BETA FAMILY"/>
    <property type="match status" value="1"/>
</dbReference>
<evidence type="ECO:0000256" key="8">
    <source>
        <dbReference type="ARBA" id="ARBA00023180"/>
    </source>
</evidence>
<evidence type="ECO:0000313" key="14">
    <source>
        <dbReference type="Proteomes" id="UP000192578"/>
    </source>
</evidence>
<keyword evidence="4" id="KW-0964">Secreted</keyword>
<dbReference type="PRINTS" id="PR00669">
    <property type="entry name" value="INHIBINA"/>
</dbReference>
<evidence type="ECO:0000256" key="10">
    <source>
        <dbReference type="SAM" id="MobiDB-lite"/>
    </source>
</evidence>
<dbReference type="InterPro" id="IPR029034">
    <property type="entry name" value="Cystine-knot_cytokine"/>
</dbReference>
<dbReference type="InterPro" id="IPR017948">
    <property type="entry name" value="TGFb_CS"/>
</dbReference>
<name>A0A9X6NFE7_HYPEX</name>
<keyword evidence="8" id="KW-0325">Glycoprotein</keyword>
<evidence type="ECO:0000313" key="13">
    <source>
        <dbReference type="EMBL" id="OWA51728.1"/>
    </source>
</evidence>